<dbReference type="EMBL" id="AUWU02000001">
    <property type="protein sequence ID" value="KAH0577728.1"/>
    <property type="molecule type" value="Genomic_DNA"/>
</dbReference>
<dbReference type="EMBL" id="KI546130">
    <property type="protein sequence ID" value="EST43868.1"/>
    <property type="molecule type" value="Genomic_DNA"/>
</dbReference>
<organism evidence="2">
    <name type="scientific">Spironucleus salmonicida</name>
    <dbReference type="NCBI Taxonomy" id="348837"/>
    <lineage>
        <taxon>Eukaryota</taxon>
        <taxon>Metamonada</taxon>
        <taxon>Diplomonadida</taxon>
        <taxon>Hexamitidae</taxon>
        <taxon>Hexamitinae</taxon>
        <taxon>Spironucleus</taxon>
    </lineage>
</organism>
<accession>V6LHT8</accession>
<feature type="compositionally biased region" description="Basic and acidic residues" evidence="1">
    <location>
        <begin position="232"/>
        <end position="252"/>
    </location>
</feature>
<proteinExistence type="predicted"/>
<feature type="region of interest" description="Disordered" evidence="1">
    <location>
        <begin position="209"/>
        <end position="252"/>
    </location>
</feature>
<reference evidence="2 3" key="1">
    <citation type="journal article" date="2014" name="PLoS Genet.">
        <title>The Genome of Spironucleus salmonicida Highlights a Fish Pathogen Adapted to Fluctuating Environments.</title>
        <authorList>
            <person name="Xu F."/>
            <person name="Jerlstrom-Hultqvist J."/>
            <person name="Einarsson E."/>
            <person name="Astvaldsson A."/>
            <person name="Svard S.G."/>
            <person name="Andersson J.O."/>
        </authorList>
    </citation>
    <scope>NUCLEOTIDE SEQUENCE</scope>
    <source>
        <strain evidence="3">ATCC 50377</strain>
    </source>
</reference>
<evidence type="ECO:0000256" key="1">
    <source>
        <dbReference type="SAM" id="MobiDB-lite"/>
    </source>
</evidence>
<feature type="compositionally biased region" description="Basic and acidic residues" evidence="1">
    <location>
        <begin position="209"/>
        <end position="223"/>
    </location>
</feature>
<name>V6LHT8_9EUKA</name>
<evidence type="ECO:0000313" key="2">
    <source>
        <dbReference type="EMBL" id="EST43868.1"/>
    </source>
</evidence>
<reference evidence="3" key="2">
    <citation type="submission" date="2020-12" db="EMBL/GenBank/DDBJ databases">
        <title>New Spironucleus salmonicida genome in near-complete chromosomes.</title>
        <authorList>
            <person name="Xu F."/>
            <person name="Kurt Z."/>
            <person name="Jimenez-Gonzalez A."/>
            <person name="Astvaldsson A."/>
            <person name="Andersson J.O."/>
            <person name="Svard S.G."/>
        </authorList>
    </citation>
    <scope>NUCLEOTIDE SEQUENCE</scope>
    <source>
        <strain evidence="3">ATCC 50377</strain>
    </source>
</reference>
<evidence type="ECO:0000313" key="4">
    <source>
        <dbReference type="Proteomes" id="UP000018208"/>
    </source>
</evidence>
<evidence type="ECO:0000313" key="3">
    <source>
        <dbReference type="EMBL" id="KAH0577728.1"/>
    </source>
</evidence>
<keyword evidence="4" id="KW-1185">Reference proteome</keyword>
<dbReference type="VEuPathDB" id="GiardiaDB:SS50377_21082"/>
<sequence>MEARRLLEDYFSDTKLFLFKENNDLYTSHKGLIPLEQAAILAKTNVNILKSAIKDSKTLKIDENSLQKILPPQQPTLASQTIIFGPFSKFTPQKFIKLFALKSGQVCPMLANSYLYEGCKLVFMIFRSIEDKAKFIKNYPETVQEKDYDFKLIDKIWEGVDVYRPTLNNKDFARIHKLLKGKSVCYTPLESRIRGLVFEKDEELEEQKAVKKQKEYEKNEKQKFEKKKARFEKKVEDKRVSKDFKQGRQDKK</sequence>
<dbReference type="AlphaFoldDB" id="V6LHT8"/>
<gene>
    <name evidence="2" type="ORF">SS50377_16168</name>
    <name evidence="3" type="ORF">SS50377_21082</name>
</gene>
<dbReference type="Proteomes" id="UP000018208">
    <property type="component" value="Unassembled WGS sequence"/>
</dbReference>
<protein>
    <submittedName>
        <fullName evidence="2">Uncharacterized protein</fullName>
    </submittedName>
</protein>